<proteinExistence type="inferred from homology"/>
<dbReference type="CDD" id="cd00293">
    <property type="entry name" value="USP-like"/>
    <property type="match status" value="1"/>
</dbReference>
<dbReference type="CDD" id="cd23659">
    <property type="entry name" value="USP_At3g01520-like"/>
    <property type="match status" value="1"/>
</dbReference>
<dbReference type="AlphaFoldDB" id="A0A1G6GHS2"/>
<comment type="similarity">
    <text evidence="1">Belongs to the universal stress protein A family.</text>
</comment>
<name>A0A1G6GHS2_9ACTN</name>
<dbReference type="Gene3D" id="3.40.50.620">
    <property type="entry name" value="HUPs"/>
    <property type="match status" value="2"/>
</dbReference>
<dbReference type="PANTHER" id="PTHR31964:SF113">
    <property type="entry name" value="USPA DOMAIN-CONTAINING PROTEIN"/>
    <property type="match status" value="1"/>
</dbReference>
<dbReference type="Pfam" id="PF00582">
    <property type="entry name" value="Usp"/>
    <property type="match status" value="2"/>
</dbReference>
<evidence type="ECO:0000259" key="2">
    <source>
        <dbReference type="Pfam" id="PF00582"/>
    </source>
</evidence>
<reference evidence="3 4" key="1">
    <citation type="submission" date="2016-06" db="EMBL/GenBank/DDBJ databases">
        <authorList>
            <person name="Olsen C.W."/>
            <person name="Carey S."/>
            <person name="Hinshaw L."/>
            <person name="Karasin A.I."/>
        </authorList>
    </citation>
    <scope>NUCLEOTIDE SEQUENCE [LARGE SCALE GENOMIC DNA]</scope>
    <source>
        <strain evidence="3 4">LZ-22</strain>
    </source>
</reference>
<sequence>MPTTSRGDPLTEPFRRGYRRVIGTTREWADMGDIVVCCSDGSDVSTRAIRAGLALLDRQRWQVVLAISVPEVTYEISDGVVPGTGPGVTPATLGLPHLPRNVVKEQEQLIDMGVSRARGVADQLGLDESCIEVLVGKPGPVLVDYLREKEAGLAVLGTRGLGGAARLFLGSVSDHVLQHSPCPVLVGGEELPAEPTGPIVLCVDESERSVEAGRIAVGLFAPDLPAAVAMVRPVPDVELGNGVIAEDLRRSWAEQADQVLTAAATAIAVPDTELVALDGAEPAHALAAYAKEHPVRCFVVGSHGRGAVGRAMLGSVATRLVKLSPAMVCVVPRRK</sequence>
<dbReference type="EMBL" id="FMYF01000003">
    <property type="protein sequence ID" value="SDB81500.1"/>
    <property type="molecule type" value="Genomic_DNA"/>
</dbReference>
<dbReference type="PANTHER" id="PTHR31964">
    <property type="entry name" value="ADENINE NUCLEOTIDE ALPHA HYDROLASES-LIKE SUPERFAMILY PROTEIN"/>
    <property type="match status" value="1"/>
</dbReference>
<evidence type="ECO:0000313" key="4">
    <source>
        <dbReference type="Proteomes" id="UP000199086"/>
    </source>
</evidence>
<gene>
    <name evidence="3" type="ORF">GA0111570_103292</name>
</gene>
<keyword evidence="4" id="KW-1185">Reference proteome</keyword>
<dbReference type="InterPro" id="IPR006015">
    <property type="entry name" value="Universal_stress_UspA"/>
</dbReference>
<feature type="domain" description="UspA" evidence="2">
    <location>
        <begin position="34"/>
        <end position="186"/>
    </location>
</feature>
<feature type="domain" description="UspA" evidence="2">
    <location>
        <begin position="198"/>
        <end position="332"/>
    </location>
</feature>
<dbReference type="InterPro" id="IPR014729">
    <property type="entry name" value="Rossmann-like_a/b/a_fold"/>
</dbReference>
<dbReference type="OrthoDB" id="5179911at2"/>
<dbReference type="SUPFAM" id="SSF52402">
    <property type="entry name" value="Adenine nucleotide alpha hydrolases-like"/>
    <property type="match status" value="2"/>
</dbReference>
<dbReference type="Proteomes" id="UP000199086">
    <property type="component" value="Unassembled WGS sequence"/>
</dbReference>
<dbReference type="InterPro" id="IPR006016">
    <property type="entry name" value="UspA"/>
</dbReference>
<dbReference type="STRING" id="1577474.GA0111570_103292"/>
<organism evidence="3 4">
    <name type="scientific">Raineyella antarctica</name>
    <dbReference type="NCBI Taxonomy" id="1577474"/>
    <lineage>
        <taxon>Bacteria</taxon>
        <taxon>Bacillati</taxon>
        <taxon>Actinomycetota</taxon>
        <taxon>Actinomycetes</taxon>
        <taxon>Propionibacteriales</taxon>
        <taxon>Propionibacteriaceae</taxon>
        <taxon>Raineyella</taxon>
    </lineage>
</organism>
<dbReference type="PRINTS" id="PR01438">
    <property type="entry name" value="UNVRSLSTRESS"/>
</dbReference>
<accession>A0A1G6GHS2</accession>
<evidence type="ECO:0000313" key="3">
    <source>
        <dbReference type="EMBL" id="SDB81500.1"/>
    </source>
</evidence>
<evidence type="ECO:0000256" key="1">
    <source>
        <dbReference type="ARBA" id="ARBA00008791"/>
    </source>
</evidence>
<protein>
    <submittedName>
        <fullName evidence="3">Nucleotide-binding universal stress protein, UspA family</fullName>
    </submittedName>
</protein>